<dbReference type="PANTHER" id="PTHR10556">
    <property type="entry name" value="3-OXO-5-ALPHA-STEROID 4-DEHYDROGENASE"/>
    <property type="match status" value="1"/>
</dbReference>
<comment type="subcellular location">
    <subcellularLocation>
        <location evidence="1">Endoplasmic reticulum membrane</location>
        <topology evidence="1">Multi-pass membrane protein</topology>
    </subcellularLocation>
    <subcellularLocation>
        <location evidence="2">Microsome membrane</location>
    </subcellularLocation>
</comment>
<dbReference type="GO" id="GO:0030154">
    <property type="term" value="P:cell differentiation"/>
    <property type="evidence" value="ECO:0007669"/>
    <property type="project" value="UniProtKB-KW"/>
</dbReference>
<evidence type="ECO:0000256" key="4">
    <source>
        <dbReference type="ARBA" id="ARBA00022782"/>
    </source>
</evidence>
<keyword evidence="9" id="KW-0560">Oxidoreductase</keyword>
<dbReference type="GO" id="GO:0006694">
    <property type="term" value="P:steroid biosynthetic process"/>
    <property type="evidence" value="ECO:0007669"/>
    <property type="project" value="TreeGrafter"/>
</dbReference>
<dbReference type="Proteomes" id="UP000576082">
    <property type="component" value="Unassembled WGS sequence"/>
</dbReference>
<evidence type="ECO:0000256" key="2">
    <source>
        <dbReference type="ARBA" id="ARBA00004524"/>
    </source>
</evidence>
<keyword evidence="10" id="KW-0443">Lipid metabolism</keyword>
<evidence type="ECO:0000256" key="6">
    <source>
        <dbReference type="ARBA" id="ARBA00022848"/>
    </source>
</evidence>
<feature type="transmembrane region" description="Helical" evidence="12">
    <location>
        <begin position="136"/>
        <end position="158"/>
    </location>
</feature>
<dbReference type="EMBL" id="JABANE010000053">
    <property type="protein sequence ID" value="NME70027.1"/>
    <property type="molecule type" value="Genomic_DNA"/>
</dbReference>
<sequence>MIDQELLETIGWGWIGVAIITFLVFFILKVVAPFGRHTRSDWGPVIPNSWGWFFMEVISIMGLWTGFLMTGGMQSSWIAKAGMLCWTLHYINRTFIFPFRMSNKKKKMPVVIMFSAIFFNSINGTLNGYFLGQEWFYFSFPLFTFGLLLFGAGMYINIKSDNILLNLRKPGETHYVIPEGFLFKYVSSPNLFGEIIEWTGFFLMVPSVASLSFLVWTLANLIPRARDHHEWYLKTFENYPPHKNILFPKVW</sequence>
<evidence type="ECO:0000256" key="3">
    <source>
        <dbReference type="ARBA" id="ARBA00022692"/>
    </source>
</evidence>
<protein>
    <recommendedName>
        <fullName evidence="13">3-oxo-5-alpha-steroid 4-dehydrogenase C-terminal domain-containing protein</fullName>
    </recommendedName>
</protein>
<keyword evidence="11 12" id="KW-0472">Membrane</keyword>
<gene>
    <name evidence="14" type="ORF">HHU12_18785</name>
</gene>
<keyword evidence="7" id="KW-0521">NADP</keyword>
<feature type="transmembrane region" description="Helical" evidence="12">
    <location>
        <begin position="52"/>
        <end position="71"/>
    </location>
</feature>
<keyword evidence="3 12" id="KW-0812">Transmembrane</keyword>
<keyword evidence="8 12" id="KW-1133">Transmembrane helix</keyword>
<dbReference type="Gene3D" id="1.20.120.1630">
    <property type="match status" value="1"/>
</dbReference>
<evidence type="ECO:0000256" key="8">
    <source>
        <dbReference type="ARBA" id="ARBA00022989"/>
    </source>
</evidence>
<dbReference type="PANTHER" id="PTHR10556:SF57">
    <property type="entry name" value="3-OXO-5-ALPHA-STEROID 4-DEHYDROGENASE 1"/>
    <property type="match status" value="1"/>
</dbReference>
<dbReference type="InterPro" id="IPR001104">
    <property type="entry name" value="3-oxo-5_a-steroid_4-DH_C"/>
</dbReference>
<evidence type="ECO:0000256" key="12">
    <source>
        <dbReference type="SAM" id="Phobius"/>
    </source>
</evidence>
<comment type="caution">
    <text evidence="14">The sequence shown here is derived from an EMBL/GenBank/DDBJ whole genome shotgun (WGS) entry which is preliminary data.</text>
</comment>
<evidence type="ECO:0000256" key="11">
    <source>
        <dbReference type="ARBA" id="ARBA00023136"/>
    </source>
</evidence>
<keyword evidence="5" id="KW-0256">Endoplasmic reticulum</keyword>
<evidence type="ECO:0000256" key="10">
    <source>
        <dbReference type="ARBA" id="ARBA00023098"/>
    </source>
</evidence>
<accession>A0A7X9RWJ3</accession>
<proteinExistence type="predicted"/>
<dbReference type="RefSeq" id="WP_169658277.1">
    <property type="nucleotide sequence ID" value="NZ_JABANE010000053.1"/>
</dbReference>
<organism evidence="14 15">
    <name type="scientific">Flammeovirga aprica JL-4</name>
    <dbReference type="NCBI Taxonomy" id="694437"/>
    <lineage>
        <taxon>Bacteria</taxon>
        <taxon>Pseudomonadati</taxon>
        <taxon>Bacteroidota</taxon>
        <taxon>Cytophagia</taxon>
        <taxon>Cytophagales</taxon>
        <taxon>Flammeovirgaceae</taxon>
        <taxon>Flammeovirga</taxon>
    </lineage>
</organism>
<dbReference type="AlphaFoldDB" id="A0A7X9RWJ3"/>
<dbReference type="Pfam" id="PF02544">
    <property type="entry name" value="Steroid_dh"/>
    <property type="match status" value="1"/>
</dbReference>
<name>A0A7X9RWJ3_9BACT</name>
<evidence type="ECO:0000259" key="13">
    <source>
        <dbReference type="Pfam" id="PF02544"/>
    </source>
</evidence>
<feature type="transmembrane region" description="Helical" evidence="12">
    <location>
        <begin position="108"/>
        <end position="130"/>
    </location>
</feature>
<feature type="transmembrane region" description="Helical" evidence="12">
    <location>
        <begin position="12"/>
        <end position="31"/>
    </location>
</feature>
<keyword evidence="4" id="KW-0221">Differentiation</keyword>
<dbReference type="GO" id="GO:0003865">
    <property type="term" value="F:3-oxo-5-alpha-steroid 4-dehydrogenase activity"/>
    <property type="evidence" value="ECO:0007669"/>
    <property type="project" value="TreeGrafter"/>
</dbReference>
<evidence type="ECO:0000256" key="9">
    <source>
        <dbReference type="ARBA" id="ARBA00023002"/>
    </source>
</evidence>
<reference evidence="14 15" key="1">
    <citation type="submission" date="2020-04" db="EMBL/GenBank/DDBJ databases">
        <title>Flammeovirga sp. SR4, a novel species isolated from seawater.</title>
        <authorList>
            <person name="Wang X."/>
        </authorList>
    </citation>
    <scope>NUCLEOTIDE SEQUENCE [LARGE SCALE GENOMIC DNA]</scope>
    <source>
        <strain evidence="14 15">ATCC 23126</strain>
    </source>
</reference>
<dbReference type="FunFam" id="1.20.120.1630:FF:000014">
    <property type="entry name" value="Steroid 5-alpha reductase, putative"/>
    <property type="match status" value="1"/>
</dbReference>
<evidence type="ECO:0000256" key="5">
    <source>
        <dbReference type="ARBA" id="ARBA00022824"/>
    </source>
</evidence>
<feature type="transmembrane region" description="Helical" evidence="12">
    <location>
        <begin position="201"/>
        <end position="222"/>
    </location>
</feature>
<feature type="domain" description="3-oxo-5-alpha-steroid 4-dehydrogenase C-terminal" evidence="13">
    <location>
        <begin position="106"/>
        <end position="251"/>
    </location>
</feature>
<evidence type="ECO:0000256" key="7">
    <source>
        <dbReference type="ARBA" id="ARBA00022857"/>
    </source>
</evidence>
<keyword evidence="6" id="KW-0492">Microsome</keyword>
<evidence type="ECO:0000313" key="14">
    <source>
        <dbReference type="EMBL" id="NME70027.1"/>
    </source>
</evidence>
<dbReference type="InterPro" id="IPR039357">
    <property type="entry name" value="SRD5A/TECR"/>
</dbReference>
<evidence type="ECO:0000313" key="15">
    <source>
        <dbReference type="Proteomes" id="UP000576082"/>
    </source>
</evidence>
<dbReference type="PROSITE" id="PS50244">
    <property type="entry name" value="S5A_REDUCTASE"/>
    <property type="match status" value="1"/>
</dbReference>
<keyword evidence="15" id="KW-1185">Reference proteome</keyword>
<evidence type="ECO:0000256" key="1">
    <source>
        <dbReference type="ARBA" id="ARBA00004477"/>
    </source>
</evidence>